<dbReference type="EMBL" id="CM020618">
    <property type="protein sequence ID" value="KAK1859365.1"/>
    <property type="molecule type" value="Genomic_DNA"/>
</dbReference>
<organism evidence="1 2">
    <name type="scientific">Pyropia yezoensis</name>
    <name type="common">Susabi-nori</name>
    <name type="synonym">Porphyra yezoensis</name>
    <dbReference type="NCBI Taxonomy" id="2788"/>
    <lineage>
        <taxon>Eukaryota</taxon>
        <taxon>Rhodophyta</taxon>
        <taxon>Bangiophyceae</taxon>
        <taxon>Bangiales</taxon>
        <taxon>Bangiaceae</taxon>
        <taxon>Pyropia</taxon>
    </lineage>
</organism>
<reference evidence="1" key="1">
    <citation type="submission" date="2019-11" db="EMBL/GenBank/DDBJ databases">
        <title>Nori genome reveals adaptations in red seaweeds to the harsh intertidal environment.</title>
        <authorList>
            <person name="Wang D."/>
            <person name="Mao Y."/>
        </authorList>
    </citation>
    <scope>NUCLEOTIDE SEQUENCE</scope>
    <source>
        <tissue evidence="1">Gametophyte</tissue>
    </source>
</reference>
<evidence type="ECO:0000313" key="1">
    <source>
        <dbReference type="EMBL" id="KAK1859365.1"/>
    </source>
</evidence>
<comment type="caution">
    <text evidence="1">The sequence shown here is derived from an EMBL/GenBank/DDBJ whole genome shotgun (WGS) entry which is preliminary data.</text>
</comment>
<dbReference type="Proteomes" id="UP000798662">
    <property type="component" value="Chromosome 1"/>
</dbReference>
<sequence length="162" mass="16629">MASKVAKAPSAKKTHPTYSVMSAEAVKALKERSGSSLPALTKYITTTYSIDVNKHALNKALRDSVSDGKLIKVKASYKLPAAAAKEAPKKKKKAAPAAAAAAAPKKKTVKKAAPAAAKPKKAAATKAKTPTKKAAAATGPKKVIAKKAKATTKSPKKAKSSK</sequence>
<name>A0ACC3BN18_PYRYE</name>
<proteinExistence type="predicted"/>
<protein>
    <submittedName>
        <fullName evidence="1">Uncharacterized protein</fullName>
    </submittedName>
</protein>
<keyword evidence="2" id="KW-1185">Reference proteome</keyword>
<accession>A0ACC3BN18</accession>
<evidence type="ECO:0000313" key="2">
    <source>
        <dbReference type="Proteomes" id="UP000798662"/>
    </source>
</evidence>
<gene>
    <name evidence="1" type="ORF">I4F81_001962</name>
</gene>